<feature type="domain" description="Integrase catalytic" evidence="2">
    <location>
        <begin position="126"/>
        <end position="290"/>
    </location>
</feature>
<evidence type="ECO:0000259" key="2">
    <source>
        <dbReference type="PROSITE" id="PS50994"/>
    </source>
</evidence>
<accession>A0ABN3SCU4</accession>
<dbReference type="InterPro" id="IPR036397">
    <property type="entry name" value="RNaseH_sf"/>
</dbReference>
<dbReference type="InterPro" id="IPR012337">
    <property type="entry name" value="RNaseH-like_sf"/>
</dbReference>
<dbReference type="Pfam" id="PF13276">
    <property type="entry name" value="HTH_21"/>
    <property type="match status" value="1"/>
</dbReference>
<dbReference type="NCBIfam" id="NF033516">
    <property type="entry name" value="transpos_IS3"/>
    <property type="match status" value="1"/>
</dbReference>
<dbReference type="RefSeq" id="WP_344579902.1">
    <property type="nucleotide sequence ID" value="NZ_BAAARK010000018.1"/>
</dbReference>
<dbReference type="PANTHER" id="PTHR46889:SF4">
    <property type="entry name" value="TRANSPOSASE INSO FOR INSERTION SEQUENCE ELEMENT IS911B-RELATED"/>
    <property type="match status" value="1"/>
</dbReference>
<evidence type="ECO:0000256" key="1">
    <source>
        <dbReference type="ARBA" id="ARBA00002286"/>
    </source>
</evidence>
<comment type="caution">
    <text evidence="3">The sequence shown here is derived from an EMBL/GenBank/DDBJ whole genome shotgun (WGS) entry which is preliminary data.</text>
</comment>
<dbReference type="Gene3D" id="3.30.420.10">
    <property type="entry name" value="Ribonuclease H-like superfamily/Ribonuclease H"/>
    <property type="match status" value="1"/>
</dbReference>
<dbReference type="InterPro" id="IPR048020">
    <property type="entry name" value="Transpos_IS3"/>
</dbReference>
<protein>
    <submittedName>
        <fullName evidence="3">IS3 family transposase</fullName>
    </submittedName>
</protein>
<dbReference type="InterPro" id="IPR001584">
    <property type="entry name" value="Integrase_cat-core"/>
</dbReference>
<sequence>MSEILAFIEAEKTTHGVAFLCRLLNVARSSFYAWLASAKARTARKAADDALAHEITVFDAASRHTYGVPRIHADLRRRGRRVNRKRVARLMREHGIQGVHRRRRRSLTRPDKKARPAPDLIGRDFTASVPGTKLVGDITFLPTVEGWLYLACWLDLATREVVGYAMAHHHRASLVVDALRMAHGRGGLQPGCITHSDRGSEYTSAEFRWEIAELGLRQSCGRTGSCFDNAAAESFWALLKEEIGTRTWPDRATARAEVFIFIETFYNRRRLRKHKAFGYLTPAETSQRHQHNLAA</sequence>
<name>A0ABN3SCU4_9ACTN</name>
<organism evidence="3 4">
    <name type="scientific">Streptomyces lunalinharesii</name>
    <dbReference type="NCBI Taxonomy" id="333384"/>
    <lineage>
        <taxon>Bacteria</taxon>
        <taxon>Bacillati</taxon>
        <taxon>Actinomycetota</taxon>
        <taxon>Actinomycetes</taxon>
        <taxon>Kitasatosporales</taxon>
        <taxon>Streptomycetaceae</taxon>
        <taxon>Streptomyces</taxon>
    </lineage>
</organism>
<dbReference type="PROSITE" id="PS50994">
    <property type="entry name" value="INTEGRASE"/>
    <property type="match status" value="1"/>
</dbReference>
<gene>
    <name evidence="3" type="ORF">GCM10009864_50450</name>
</gene>
<dbReference type="Proteomes" id="UP001500994">
    <property type="component" value="Unassembled WGS sequence"/>
</dbReference>
<evidence type="ECO:0000313" key="3">
    <source>
        <dbReference type="EMBL" id="GAA2673652.1"/>
    </source>
</evidence>
<reference evidence="3 4" key="1">
    <citation type="journal article" date="2019" name="Int. J. Syst. Evol. Microbiol.">
        <title>The Global Catalogue of Microorganisms (GCM) 10K type strain sequencing project: providing services to taxonomists for standard genome sequencing and annotation.</title>
        <authorList>
            <consortium name="The Broad Institute Genomics Platform"/>
            <consortium name="The Broad Institute Genome Sequencing Center for Infectious Disease"/>
            <person name="Wu L."/>
            <person name="Ma J."/>
        </authorList>
    </citation>
    <scope>NUCLEOTIDE SEQUENCE [LARGE SCALE GENOMIC DNA]</scope>
    <source>
        <strain evidence="3 4">JCM 16374</strain>
    </source>
</reference>
<dbReference type="PANTHER" id="PTHR46889">
    <property type="entry name" value="TRANSPOSASE INSF FOR INSERTION SEQUENCE IS3B-RELATED"/>
    <property type="match status" value="1"/>
</dbReference>
<dbReference type="InterPro" id="IPR050900">
    <property type="entry name" value="Transposase_IS3/IS150/IS904"/>
</dbReference>
<dbReference type="Pfam" id="PF00665">
    <property type="entry name" value="rve"/>
    <property type="match status" value="1"/>
</dbReference>
<proteinExistence type="predicted"/>
<evidence type="ECO:0000313" key="4">
    <source>
        <dbReference type="Proteomes" id="UP001500994"/>
    </source>
</evidence>
<comment type="function">
    <text evidence="1">Involved in the transposition of the insertion sequence.</text>
</comment>
<dbReference type="SUPFAM" id="SSF53098">
    <property type="entry name" value="Ribonuclease H-like"/>
    <property type="match status" value="1"/>
</dbReference>
<keyword evidence="4" id="KW-1185">Reference proteome</keyword>
<dbReference type="InterPro" id="IPR025948">
    <property type="entry name" value="HTH-like_dom"/>
</dbReference>
<dbReference type="EMBL" id="BAAARK010000018">
    <property type="protein sequence ID" value="GAA2673652.1"/>
    <property type="molecule type" value="Genomic_DNA"/>
</dbReference>